<dbReference type="Pfam" id="PF00990">
    <property type="entry name" value="GGDEF"/>
    <property type="match status" value="1"/>
</dbReference>
<dbReference type="RefSeq" id="WP_163044606.1">
    <property type="nucleotide sequence ID" value="NZ_JAAAMJ010000010.1"/>
</dbReference>
<keyword evidence="3" id="KW-1133">Transmembrane helix</keyword>
<dbReference type="EC" id="2.7.7.65" evidence="1"/>
<evidence type="ECO:0000256" key="2">
    <source>
        <dbReference type="ARBA" id="ARBA00034247"/>
    </source>
</evidence>
<dbReference type="GO" id="GO:0005886">
    <property type="term" value="C:plasma membrane"/>
    <property type="evidence" value="ECO:0007669"/>
    <property type="project" value="TreeGrafter"/>
</dbReference>
<comment type="catalytic activity">
    <reaction evidence="2">
        <text>2 GTP = 3',3'-c-di-GMP + 2 diphosphate</text>
        <dbReference type="Rhea" id="RHEA:24898"/>
        <dbReference type="ChEBI" id="CHEBI:33019"/>
        <dbReference type="ChEBI" id="CHEBI:37565"/>
        <dbReference type="ChEBI" id="CHEBI:58805"/>
        <dbReference type="EC" id="2.7.7.65"/>
    </reaction>
</comment>
<dbReference type="GO" id="GO:0007165">
    <property type="term" value="P:signal transduction"/>
    <property type="evidence" value="ECO:0007669"/>
    <property type="project" value="InterPro"/>
</dbReference>
<dbReference type="Pfam" id="PF00672">
    <property type="entry name" value="HAMP"/>
    <property type="match status" value="1"/>
</dbReference>
<dbReference type="InterPro" id="IPR029787">
    <property type="entry name" value="Nucleotide_cyclase"/>
</dbReference>
<sequence>MSRLQRVGIRPRLLAVILAAVTPFVVLVAVEIRSDFHETIAAVRAEVRVAAELAASHQSRAFLESRVFLDTLRYSLPAILAGGPGCGAALERLLDANPQFNSIGIVDQAGTSVCDRPAGAAGLLEDTGLFERVAEAGGDGFAVGDFTLGMVTDRPILSMAIGSPPSIGFAFVGYDLAKLVSISDHTKLAAGATVSMLDSRSGRFVTVDEAGGIRLTDAVPGDALALAAVEGPRSGITDAVGLDGVERIFGFAAVPGTEATGFFVSVGVSKSDALAPVYARSMKAAATALLVCLLACLTTWWLGTRTHVRPIIRLTRVAERIGIGDLETRVEIARWQAPEFRRLGTKLNRMTERLQAVRAAEQAAAARDAIYRLLAENTADVVVRLDAEGTCTFVSPAAREVLGTDPLDMLGSDPAAISVPEDRSVVVEMIATLQGGDRVSDVRFRVGHPDAVAEWVEVTARPLAGGGAVLVVRDITRRVTIEEELKEANRRLGVLAFEDALTGLTNRRAFDERFEAEFKRAVRDKTDLSLIILDIDRFKNFNDTYGHPAGDACLRLVATVFRQSLNRPGDVGARYGGEELAAILPGTPPEGAADRAWAIRSAIRSLGREHAGSEFGIVTASLGVATLSAGSGYVDAAAMVEGADRQLYEAKAAGRDTMRAEPRGQA</sequence>
<dbReference type="SUPFAM" id="SSF55073">
    <property type="entry name" value="Nucleotide cyclase"/>
    <property type="match status" value="1"/>
</dbReference>
<keyword evidence="8" id="KW-1185">Reference proteome</keyword>
<dbReference type="InterPro" id="IPR043128">
    <property type="entry name" value="Rev_trsase/Diguanyl_cyclase"/>
</dbReference>
<dbReference type="Proteomes" id="UP000476332">
    <property type="component" value="Unassembled WGS sequence"/>
</dbReference>
<evidence type="ECO:0000313" key="7">
    <source>
        <dbReference type="EMBL" id="NDV87828.1"/>
    </source>
</evidence>
<evidence type="ECO:0000259" key="6">
    <source>
        <dbReference type="PROSITE" id="PS50887"/>
    </source>
</evidence>
<dbReference type="AlphaFoldDB" id="A0A6L9MJN5"/>
<dbReference type="SUPFAM" id="SSF158472">
    <property type="entry name" value="HAMP domain-like"/>
    <property type="match status" value="1"/>
</dbReference>
<evidence type="ECO:0000259" key="4">
    <source>
        <dbReference type="PROSITE" id="PS50112"/>
    </source>
</evidence>
<protein>
    <recommendedName>
        <fullName evidence="1">diguanylate cyclase</fullName>
        <ecNumber evidence="1">2.7.7.65</ecNumber>
    </recommendedName>
</protein>
<evidence type="ECO:0000256" key="3">
    <source>
        <dbReference type="SAM" id="Phobius"/>
    </source>
</evidence>
<dbReference type="CDD" id="cd18774">
    <property type="entry name" value="PDC2_HK_sensor"/>
    <property type="match status" value="1"/>
</dbReference>
<dbReference type="Gene3D" id="3.30.70.270">
    <property type="match status" value="1"/>
</dbReference>
<dbReference type="SMART" id="SM00091">
    <property type="entry name" value="PAS"/>
    <property type="match status" value="1"/>
</dbReference>
<evidence type="ECO:0000259" key="5">
    <source>
        <dbReference type="PROSITE" id="PS50885"/>
    </source>
</evidence>
<name>A0A6L9MJN5_9HYPH</name>
<feature type="transmembrane region" description="Helical" evidence="3">
    <location>
        <begin position="12"/>
        <end position="30"/>
    </location>
</feature>
<dbReference type="GO" id="GO:0043709">
    <property type="term" value="P:cell adhesion involved in single-species biofilm formation"/>
    <property type="evidence" value="ECO:0007669"/>
    <property type="project" value="TreeGrafter"/>
</dbReference>
<evidence type="ECO:0000313" key="8">
    <source>
        <dbReference type="Proteomes" id="UP000476332"/>
    </source>
</evidence>
<dbReference type="SUPFAM" id="SSF55785">
    <property type="entry name" value="PYP-like sensor domain (PAS domain)"/>
    <property type="match status" value="1"/>
</dbReference>
<dbReference type="CDD" id="cd01949">
    <property type="entry name" value="GGDEF"/>
    <property type="match status" value="1"/>
</dbReference>
<dbReference type="CDD" id="cd06225">
    <property type="entry name" value="HAMP"/>
    <property type="match status" value="1"/>
</dbReference>
<dbReference type="CDD" id="cd00130">
    <property type="entry name" value="PAS"/>
    <property type="match status" value="1"/>
</dbReference>
<organism evidence="7 8">
    <name type="scientific">Aurantimonas aggregata</name>
    <dbReference type="NCBI Taxonomy" id="2047720"/>
    <lineage>
        <taxon>Bacteria</taxon>
        <taxon>Pseudomonadati</taxon>
        <taxon>Pseudomonadota</taxon>
        <taxon>Alphaproteobacteria</taxon>
        <taxon>Hyphomicrobiales</taxon>
        <taxon>Aurantimonadaceae</taxon>
        <taxon>Aurantimonas</taxon>
    </lineage>
</organism>
<dbReference type="PROSITE" id="PS50885">
    <property type="entry name" value="HAMP"/>
    <property type="match status" value="1"/>
</dbReference>
<feature type="domain" description="PAS" evidence="4">
    <location>
        <begin position="367"/>
        <end position="437"/>
    </location>
</feature>
<dbReference type="PROSITE" id="PS50887">
    <property type="entry name" value="GGDEF"/>
    <property type="match status" value="1"/>
</dbReference>
<dbReference type="EMBL" id="JAAAMJ010000010">
    <property type="protein sequence ID" value="NDV87828.1"/>
    <property type="molecule type" value="Genomic_DNA"/>
</dbReference>
<dbReference type="FunFam" id="3.30.70.270:FF:000001">
    <property type="entry name" value="Diguanylate cyclase domain protein"/>
    <property type="match status" value="1"/>
</dbReference>
<keyword evidence="3" id="KW-0472">Membrane</keyword>
<reference evidence="7 8" key="1">
    <citation type="submission" date="2020-01" db="EMBL/GenBank/DDBJ databases">
        <title>Genomes of bacteria type strains.</title>
        <authorList>
            <person name="Chen J."/>
            <person name="Zhu S."/>
            <person name="Chen J."/>
        </authorList>
    </citation>
    <scope>NUCLEOTIDE SEQUENCE [LARGE SCALE GENOMIC DNA]</scope>
    <source>
        <strain evidence="7 8">KCTC 52919</strain>
    </source>
</reference>
<dbReference type="SMART" id="SM00304">
    <property type="entry name" value="HAMP"/>
    <property type="match status" value="1"/>
</dbReference>
<dbReference type="PROSITE" id="PS50112">
    <property type="entry name" value="PAS"/>
    <property type="match status" value="1"/>
</dbReference>
<dbReference type="Pfam" id="PF08448">
    <property type="entry name" value="PAS_4"/>
    <property type="match status" value="1"/>
</dbReference>
<dbReference type="Gene3D" id="6.10.340.10">
    <property type="match status" value="1"/>
</dbReference>
<dbReference type="InterPro" id="IPR050469">
    <property type="entry name" value="Diguanylate_Cyclase"/>
</dbReference>
<dbReference type="InterPro" id="IPR000160">
    <property type="entry name" value="GGDEF_dom"/>
</dbReference>
<dbReference type="PANTHER" id="PTHR45138:SF9">
    <property type="entry name" value="DIGUANYLATE CYCLASE DGCM-RELATED"/>
    <property type="match status" value="1"/>
</dbReference>
<dbReference type="GO" id="GO:0052621">
    <property type="term" value="F:diguanylate cyclase activity"/>
    <property type="evidence" value="ECO:0007669"/>
    <property type="project" value="UniProtKB-EC"/>
</dbReference>
<feature type="domain" description="GGDEF" evidence="6">
    <location>
        <begin position="526"/>
        <end position="663"/>
    </location>
</feature>
<dbReference type="InterPro" id="IPR013656">
    <property type="entry name" value="PAS_4"/>
</dbReference>
<evidence type="ECO:0000256" key="1">
    <source>
        <dbReference type="ARBA" id="ARBA00012528"/>
    </source>
</evidence>
<dbReference type="InterPro" id="IPR035965">
    <property type="entry name" value="PAS-like_dom_sf"/>
</dbReference>
<dbReference type="InterPro" id="IPR000014">
    <property type="entry name" value="PAS"/>
</dbReference>
<dbReference type="SMART" id="SM00267">
    <property type="entry name" value="GGDEF"/>
    <property type="match status" value="1"/>
</dbReference>
<comment type="caution">
    <text evidence="7">The sequence shown here is derived from an EMBL/GenBank/DDBJ whole genome shotgun (WGS) entry which is preliminary data.</text>
</comment>
<dbReference type="InterPro" id="IPR003660">
    <property type="entry name" value="HAMP_dom"/>
</dbReference>
<feature type="domain" description="HAMP" evidence="5">
    <location>
        <begin position="305"/>
        <end position="359"/>
    </location>
</feature>
<dbReference type="NCBIfam" id="TIGR00254">
    <property type="entry name" value="GGDEF"/>
    <property type="match status" value="1"/>
</dbReference>
<gene>
    <name evidence="7" type="ORF">GTW51_14065</name>
</gene>
<dbReference type="GO" id="GO:1902201">
    <property type="term" value="P:negative regulation of bacterial-type flagellum-dependent cell motility"/>
    <property type="evidence" value="ECO:0007669"/>
    <property type="project" value="TreeGrafter"/>
</dbReference>
<keyword evidence="3" id="KW-0812">Transmembrane</keyword>
<dbReference type="PANTHER" id="PTHR45138">
    <property type="entry name" value="REGULATORY COMPONENTS OF SENSORY TRANSDUCTION SYSTEM"/>
    <property type="match status" value="1"/>
</dbReference>
<proteinExistence type="predicted"/>
<accession>A0A6L9MJN5</accession>
<dbReference type="NCBIfam" id="TIGR00229">
    <property type="entry name" value="sensory_box"/>
    <property type="match status" value="1"/>
</dbReference>
<dbReference type="CDD" id="cd18773">
    <property type="entry name" value="PDC1_HK_sensor"/>
    <property type="match status" value="1"/>
</dbReference>
<dbReference type="Gene3D" id="3.30.450.20">
    <property type="entry name" value="PAS domain"/>
    <property type="match status" value="2"/>
</dbReference>